<keyword evidence="3 5" id="KW-1133">Transmembrane helix</keyword>
<dbReference type="Gene3D" id="1.50.10.150">
    <property type="entry name" value="Voltage-dependent anion channel"/>
    <property type="match status" value="1"/>
</dbReference>
<organism evidence="6 7">
    <name type="scientific">Duganella violaceipulchra</name>
    <dbReference type="NCBI Taxonomy" id="2849652"/>
    <lineage>
        <taxon>Bacteria</taxon>
        <taxon>Pseudomonadati</taxon>
        <taxon>Pseudomonadota</taxon>
        <taxon>Betaproteobacteria</taxon>
        <taxon>Burkholderiales</taxon>
        <taxon>Oxalobacteraceae</taxon>
        <taxon>Telluria group</taxon>
        <taxon>Duganella</taxon>
    </lineage>
</organism>
<dbReference type="GO" id="GO:0046583">
    <property type="term" value="F:monoatomic cation efflux transmembrane transporter activity"/>
    <property type="evidence" value="ECO:0007669"/>
    <property type="project" value="TreeGrafter"/>
</dbReference>
<keyword evidence="4 5" id="KW-0472">Membrane</keyword>
<accession>A0AA41HBV4</accession>
<keyword evidence="2 5" id="KW-0812">Transmembrane</keyword>
<dbReference type="PANTHER" id="PTHR37955">
    <property type="entry name" value="TELLURITE RESISTANCE PROTEIN TEHA"/>
    <property type="match status" value="1"/>
</dbReference>
<dbReference type="AlphaFoldDB" id="A0AA41HBV4"/>
<sequence>MMDRAQSQSVTPVLIASAGNPIPVSLFSMVLGLSGLGYALLSGSILWGIPQGVAEAELLLTLVVWGGLILTYLVQFLRDPNLIAKEFHDPSQGSQAALIGISTLALVPGLVRYSFAGACVVAAAGISWHVGFSLWHTSKLWQGTRDINDVSPALYLPDVAGNFTSAAALGALDQADLAWLFLGAGVFSWLTLEPVIKSSIWHRPSLPPSRRSLVGIQAAPAVVCAASVLLVNPQIAGPWVMMLLGYGLFQLMQGFRLISWLKMQRFTHSYWTYTFGMTSALNVCLKLALAGNVAARALSLPLMIAVTAFIIYLFVRTVRGR</sequence>
<comment type="subcellular location">
    <subcellularLocation>
        <location evidence="1">Membrane</location>
        <topology evidence="1">Multi-pass membrane protein</topology>
    </subcellularLocation>
</comment>
<dbReference type="GO" id="GO:0005886">
    <property type="term" value="C:plasma membrane"/>
    <property type="evidence" value="ECO:0007669"/>
    <property type="project" value="TreeGrafter"/>
</dbReference>
<evidence type="ECO:0000256" key="2">
    <source>
        <dbReference type="ARBA" id="ARBA00022692"/>
    </source>
</evidence>
<feature type="transmembrane region" description="Helical" evidence="5">
    <location>
        <begin position="118"/>
        <end position="135"/>
    </location>
</feature>
<feature type="transmembrane region" description="Helical" evidence="5">
    <location>
        <begin position="26"/>
        <end position="49"/>
    </location>
</feature>
<dbReference type="Proteomes" id="UP001155901">
    <property type="component" value="Unassembled WGS sequence"/>
</dbReference>
<comment type="caution">
    <text evidence="6">The sequence shown here is derived from an EMBL/GenBank/DDBJ whole genome shotgun (WGS) entry which is preliminary data.</text>
</comment>
<evidence type="ECO:0000256" key="4">
    <source>
        <dbReference type="ARBA" id="ARBA00023136"/>
    </source>
</evidence>
<feature type="transmembrane region" description="Helical" evidence="5">
    <location>
        <begin position="177"/>
        <end position="192"/>
    </location>
</feature>
<gene>
    <name evidence="6" type="ORF">KVP70_32500</name>
</gene>
<dbReference type="InterPro" id="IPR038665">
    <property type="entry name" value="Voltage-dep_anion_channel_sf"/>
</dbReference>
<dbReference type="InterPro" id="IPR052951">
    <property type="entry name" value="Tellurite_res_ion_channel"/>
</dbReference>
<feature type="transmembrane region" description="Helical" evidence="5">
    <location>
        <begin position="237"/>
        <end position="258"/>
    </location>
</feature>
<dbReference type="InterPro" id="IPR004695">
    <property type="entry name" value="SLAC1/Mae1/Ssu1/TehA"/>
</dbReference>
<evidence type="ECO:0000256" key="1">
    <source>
        <dbReference type="ARBA" id="ARBA00004141"/>
    </source>
</evidence>
<name>A0AA41HBV4_9BURK</name>
<evidence type="ECO:0000313" key="7">
    <source>
        <dbReference type="Proteomes" id="UP001155901"/>
    </source>
</evidence>
<feature type="transmembrane region" description="Helical" evidence="5">
    <location>
        <begin position="295"/>
        <end position="315"/>
    </location>
</feature>
<feature type="transmembrane region" description="Helical" evidence="5">
    <location>
        <begin position="213"/>
        <end position="231"/>
    </location>
</feature>
<dbReference type="Pfam" id="PF03595">
    <property type="entry name" value="SLAC1"/>
    <property type="match status" value="1"/>
</dbReference>
<protein>
    <submittedName>
        <fullName evidence="6">Dicarboxylate transporter/tellurite-resistance protein TehA</fullName>
    </submittedName>
</protein>
<reference evidence="6" key="1">
    <citation type="submission" date="2021-07" db="EMBL/GenBank/DDBJ databases">
        <title>Characterization of violacein-producing bacteria and related species.</title>
        <authorList>
            <person name="Wilson H.S."/>
            <person name="De Leon M.E."/>
        </authorList>
    </citation>
    <scope>NUCLEOTIDE SEQUENCE</scope>
    <source>
        <strain evidence="6">HSC-15S17</strain>
    </source>
</reference>
<dbReference type="PANTHER" id="PTHR37955:SF1">
    <property type="entry name" value="DEP DOMAIN-CONTAINING PROTEIN"/>
    <property type="match status" value="1"/>
</dbReference>
<proteinExistence type="predicted"/>
<evidence type="ECO:0000313" key="6">
    <source>
        <dbReference type="EMBL" id="MBV6325638.1"/>
    </source>
</evidence>
<feature type="transmembrane region" description="Helical" evidence="5">
    <location>
        <begin position="270"/>
        <end position="289"/>
    </location>
</feature>
<feature type="transmembrane region" description="Helical" evidence="5">
    <location>
        <begin position="56"/>
        <end position="74"/>
    </location>
</feature>
<dbReference type="EMBL" id="JAHTGR010000042">
    <property type="protein sequence ID" value="MBV6325638.1"/>
    <property type="molecule type" value="Genomic_DNA"/>
</dbReference>
<evidence type="ECO:0000256" key="3">
    <source>
        <dbReference type="ARBA" id="ARBA00022989"/>
    </source>
</evidence>
<evidence type="ECO:0000256" key="5">
    <source>
        <dbReference type="SAM" id="Phobius"/>
    </source>
</evidence>